<organism evidence="2 3">
    <name type="scientific">Comamonas guangdongensis</name>
    <dbReference type="NCBI Taxonomy" id="510515"/>
    <lineage>
        <taxon>Bacteria</taxon>
        <taxon>Pseudomonadati</taxon>
        <taxon>Pseudomonadota</taxon>
        <taxon>Betaproteobacteria</taxon>
        <taxon>Burkholderiales</taxon>
        <taxon>Comamonadaceae</taxon>
        <taxon>Comamonas</taxon>
    </lineage>
</organism>
<dbReference type="EMBL" id="JBFYGN010000022">
    <property type="protein sequence ID" value="MEX8194547.1"/>
    <property type="molecule type" value="Genomic_DNA"/>
</dbReference>
<feature type="compositionally biased region" description="Polar residues" evidence="1">
    <location>
        <begin position="424"/>
        <end position="441"/>
    </location>
</feature>
<sequence>MNFGQQLEVPDGLGSLAAGTRYYYSGRSADHGILLIWFYRTKDKQWRVSYVHMSARLVEKELTRSPPGIKPCQWQNSLPPALVDLEGINCDELSEHAFKRKKSHLDDVQHRLESIYPLLDHEQEILQAQNPLKEIARIQKRLGLGSHVHRLQYWFFSYLLHGRNLWSLKPNTHRNGTWSRRDEVHSEKKFGRPHAGGKRRGWSSTYFREQVIESYLSRCGLGKTMRSIHSLACTEDFGCITIFDDQDRPQMIHPMNRPFPTYGQFRQIVINKFGLKQVQSTVYGQARMRKDAVVDEGNYSAQYANALESLEVDAYRCDDRPIGSASSDPLPALIVARAICGVTGKRLGIGFSIGGERQEAYKAMLVSMTMPAEMLARVYGLPKDAIRGHEPVMARSVLSDRGPAGQQSLLDGLEAKFPVKSITTSYSGQSKPTVESSNPRSTALEGAPSFIQSSHTVASMMKREVLRTLAENYQSNIIDRLTPNTLHEFHTLSYPATPHFYWKYLSDRLRTCAQSMDWRDAIRVFATPARFKVDKAGVEWKGVTFSSTKFREGLHEKLMRRGVEDIAGYTLSLVVRCVWVEVDGNLHALEPNLRIQFDQEELLLPLSSLMDIEQVKAEVDSATREAAQASLAHLHKTVKEQTGLEFSAGQRRGGSPKKTGAAHAEAKALRGVQWRRA</sequence>
<evidence type="ECO:0008006" key="4">
    <source>
        <dbReference type="Google" id="ProtNLM"/>
    </source>
</evidence>
<dbReference type="RefSeq" id="WP_369339725.1">
    <property type="nucleotide sequence ID" value="NZ_JBFYGN010000022.1"/>
</dbReference>
<comment type="caution">
    <text evidence="2">The sequence shown here is derived from an EMBL/GenBank/DDBJ whole genome shotgun (WGS) entry which is preliminary data.</text>
</comment>
<dbReference type="Proteomes" id="UP001561046">
    <property type="component" value="Unassembled WGS sequence"/>
</dbReference>
<evidence type="ECO:0000313" key="2">
    <source>
        <dbReference type="EMBL" id="MEX8194547.1"/>
    </source>
</evidence>
<evidence type="ECO:0000256" key="1">
    <source>
        <dbReference type="SAM" id="MobiDB-lite"/>
    </source>
</evidence>
<evidence type="ECO:0000313" key="3">
    <source>
        <dbReference type="Proteomes" id="UP001561046"/>
    </source>
</evidence>
<feature type="region of interest" description="Disordered" evidence="1">
    <location>
        <begin position="644"/>
        <end position="670"/>
    </location>
</feature>
<keyword evidence="3" id="KW-1185">Reference proteome</keyword>
<feature type="region of interest" description="Disordered" evidence="1">
    <location>
        <begin position="424"/>
        <end position="448"/>
    </location>
</feature>
<accession>A0ABV3ZYD7</accession>
<protein>
    <recommendedName>
        <fullName evidence="4">Transposase</fullName>
    </recommendedName>
</protein>
<reference evidence="2 3" key="1">
    <citation type="journal article" date="2013" name="Int. J. Syst. Evol. Microbiol.">
        <title>Comamonas guangdongensis sp. nov., isolated from subterranean forest sediment, and emended description of the genus Comamonas.</title>
        <authorList>
            <person name="Zhang J."/>
            <person name="Wang Y."/>
            <person name="Zhou S."/>
            <person name="Wu C."/>
            <person name="He J."/>
            <person name="Li F."/>
        </authorList>
    </citation>
    <scope>NUCLEOTIDE SEQUENCE [LARGE SCALE GENOMIC DNA]</scope>
    <source>
        <strain evidence="2 3">CCTCC AB2011133</strain>
    </source>
</reference>
<name>A0ABV3ZYD7_9BURK</name>
<gene>
    <name evidence="2" type="ORF">AB6724_17070</name>
</gene>
<proteinExistence type="predicted"/>